<dbReference type="InterPro" id="IPR046488">
    <property type="entry name" value="Sfc3/Tfc3_C"/>
</dbReference>
<dbReference type="Pfam" id="PF04182">
    <property type="entry name" value="B-block_TFIIIC"/>
    <property type="match status" value="1"/>
</dbReference>
<dbReference type="OrthoDB" id="68020at2759"/>
<name>A0A875S0T7_EENNA</name>
<evidence type="ECO:0000313" key="9">
    <source>
        <dbReference type="EMBL" id="QPG73479.1"/>
    </source>
</evidence>
<dbReference type="PANTHER" id="PTHR15180:SF1">
    <property type="entry name" value="GENERAL TRANSCRIPTION FACTOR 3C POLYPEPTIDE 1"/>
    <property type="match status" value="1"/>
</dbReference>
<comment type="subcellular location">
    <subcellularLocation>
        <location evidence="1">Nucleus</location>
    </subcellularLocation>
</comment>
<evidence type="ECO:0000256" key="1">
    <source>
        <dbReference type="ARBA" id="ARBA00004123"/>
    </source>
</evidence>
<sequence length="1259" mass="144804">MFKIESPDETVHSILEGLCVSSINGVHLPEIWQLSKKQLHSNDSFYKKLVWSWLIREPDFLVYKIIKGKKEGQLILEKMDISEYRDFQVLCDRYGVDNISFKVNGDRQSLYLTGVSMKNNVLGQKPYELLMYIAKAKEHGITSVDLIKESGQDKRSLTSRLQVLEDHSYIKKIPTVVSGFRTYLMVHYRFQNRMDNIPLRFEKYDMMKSIMNELSKAPNGVRVISDLMKQAQADHNQLDRRRFHSIIRILCAKGFTEEVIVLHEESSRRFVGVKILKSLPSQLSQAQLRDLINSPNDYESSPIPAPESELTPTERLDTSLILKEESEVEMFDTEKRPEILYNQIFPLTNQIYDIVKESRGISSTELETRLNGRYRTRVFANALASCTMEKPEKGNPHQIVRQLCYQSKQRFFRLLPLKDYLELNKISSFPYMQLVPPILDGGFNKSLIEHSADEARSTYRQRCTLFEVNDTSLLYWNSYKGEALPKYIQKQKLLGQYESIDGDLLIVFKKSKYRVKKKRVVEIKDNHLTTPISSVYSPVLPVPATSQQSAAEDMEELIQNIYGDKPSKVLEDIKAEPSEQEALFVDKGPRERRRLLLEMIDNQKFCVVNGNLCERLSEALEVDYLIDRKTLIKDCVFLESKGKIKIEKRKVSDKRSLTVLLSVSNPASESQIDKLFTVGSAHSQVAKLKKRNNATMINFNKVKFFKEPDASLWISKKKKSSRQKGLLAGSHRLDRGKYSIDHMLHAYSPQSGAKESIESTEVISEKALSEGNHQNDKRKRSDEDLLGPLMRQKKRKKLTIKPKQSQPTASATHPGMKKKRTNIKLEKKYTMTYIRGVIISQSLSTGQNIEWPKVAELFDKRYTAEMLRRQWPKHRKLLGYRGLQQARKNWENVLMNRITDGIITEQHLLDYDLAQMIDIWQKADPDFVTNKADFVLYKNYDENLSDMSFKTYHPSNGAELFKDALSLIDKEIHYANALFVYSLDNDSERRILKDTEEPTELERAKSSLKALFATGPKEFSSDKARSIFSKTHNTIYAQALSQLEDEKAIAFLGEDSSIKFALTDKLLSVADCKMDEDFFHAAVRFYDCIDEVSSVGSGLIISKTAPDGCFGVLLNLLAEGKVKLTRVDRKPPSLKSYSTKSQDRRKLESDFIISQFKSISDDALKPQAPPVGPPCSRIWIDLNGKFNAPLWLKSVCLLIRCVVFRPGARLVALCDRMYPFLERFEVKLIMDWLVARNIVREGAYGGYWILPSWYLALHI</sequence>
<dbReference type="KEGG" id="bnn:FOA43_000790"/>
<evidence type="ECO:0000259" key="7">
    <source>
        <dbReference type="Pfam" id="PF04182"/>
    </source>
</evidence>
<keyword evidence="10" id="KW-1185">Reference proteome</keyword>
<dbReference type="GeneID" id="62194191"/>
<organism evidence="9 10">
    <name type="scientific">Eeniella nana</name>
    <name type="common">Yeast</name>
    <name type="synonym">Brettanomyces nanus</name>
    <dbReference type="NCBI Taxonomy" id="13502"/>
    <lineage>
        <taxon>Eukaryota</taxon>
        <taxon>Fungi</taxon>
        <taxon>Dikarya</taxon>
        <taxon>Ascomycota</taxon>
        <taxon>Saccharomycotina</taxon>
        <taxon>Pichiomycetes</taxon>
        <taxon>Pichiales</taxon>
        <taxon>Pichiaceae</taxon>
        <taxon>Brettanomyces</taxon>
    </lineage>
</organism>
<proteinExistence type="predicted"/>
<dbReference type="GO" id="GO:0003677">
    <property type="term" value="F:DNA binding"/>
    <property type="evidence" value="ECO:0007669"/>
    <property type="project" value="UniProtKB-KW"/>
</dbReference>
<evidence type="ECO:0000256" key="5">
    <source>
        <dbReference type="ARBA" id="ARBA00023242"/>
    </source>
</evidence>
<dbReference type="RefSeq" id="XP_038777044.1">
    <property type="nucleotide sequence ID" value="XM_038921116.1"/>
</dbReference>
<feature type="compositionally biased region" description="Polar residues" evidence="6">
    <location>
        <begin position="802"/>
        <end position="811"/>
    </location>
</feature>
<evidence type="ECO:0000256" key="6">
    <source>
        <dbReference type="SAM" id="MobiDB-lite"/>
    </source>
</evidence>
<feature type="domain" description="B-block binding subunit of TFIIIC" evidence="7">
    <location>
        <begin position="124"/>
        <end position="191"/>
    </location>
</feature>
<evidence type="ECO:0000313" key="10">
    <source>
        <dbReference type="Proteomes" id="UP000662931"/>
    </source>
</evidence>
<feature type="compositionally biased region" description="Basic and acidic residues" evidence="6">
    <location>
        <begin position="767"/>
        <end position="783"/>
    </location>
</feature>
<keyword evidence="2" id="KW-0597">Phosphoprotein</keyword>
<dbReference type="GO" id="GO:0042791">
    <property type="term" value="P:5S class rRNA transcription by RNA polymerase III"/>
    <property type="evidence" value="ECO:0007669"/>
    <property type="project" value="TreeGrafter"/>
</dbReference>
<dbReference type="GO" id="GO:0005634">
    <property type="term" value="C:nucleus"/>
    <property type="evidence" value="ECO:0007669"/>
    <property type="project" value="UniProtKB-SubCell"/>
</dbReference>
<evidence type="ECO:0000256" key="4">
    <source>
        <dbReference type="ARBA" id="ARBA00023163"/>
    </source>
</evidence>
<gene>
    <name evidence="9" type="ORF">FOA43_000790</name>
</gene>
<dbReference type="InterPro" id="IPR007309">
    <property type="entry name" value="TFIIIC_Bblock-bd"/>
</dbReference>
<dbReference type="InterPro" id="IPR044210">
    <property type="entry name" value="Tfc3-like"/>
</dbReference>
<evidence type="ECO:0000256" key="2">
    <source>
        <dbReference type="ARBA" id="ARBA00022553"/>
    </source>
</evidence>
<dbReference type="GO" id="GO:0000127">
    <property type="term" value="C:transcription factor TFIIIC complex"/>
    <property type="evidence" value="ECO:0007669"/>
    <property type="project" value="InterPro"/>
</dbReference>
<feature type="region of interest" description="Disordered" evidence="6">
    <location>
        <begin position="767"/>
        <end position="822"/>
    </location>
</feature>
<feature type="domain" description="Transcription factor tau subunit sfc3/Tfc3 C-terminal" evidence="8">
    <location>
        <begin position="820"/>
        <end position="1214"/>
    </location>
</feature>
<keyword evidence="4" id="KW-0804">Transcription</keyword>
<keyword evidence="5" id="KW-0539">Nucleus</keyword>
<reference evidence="9" key="1">
    <citation type="submission" date="2020-10" db="EMBL/GenBank/DDBJ databases">
        <authorList>
            <person name="Roach M.J.R."/>
        </authorList>
    </citation>
    <scope>NUCLEOTIDE SEQUENCE</scope>
    <source>
        <strain evidence="9">CBS 1945</strain>
    </source>
</reference>
<feature type="compositionally biased region" description="Basic residues" evidence="6">
    <location>
        <begin position="791"/>
        <end position="800"/>
    </location>
</feature>
<dbReference type="Pfam" id="PF20222">
    <property type="entry name" value="DUF6581"/>
    <property type="match status" value="1"/>
</dbReference>
<evidence type="ECO:0000256" key="3">
    <source>
        <dbReference type="ARBA" id="ARBA00023125"/>
    </source>
</evidence>
<accession>A0A875S0T7</accession>
<dbReference type="GO" id="GO:0006384">
    <property type="term" value="P:transcription initiation at RNA polymerase III promoter"/>
    <property type="evidence" value="ECO:0007669"/>
    <property type="project" value="InterPro"/>
</dbReference>
<evidence type="ECO:0000259" key="8">
    <source>
        <dbReference type="Pfam" id="PF20222"/>
    </source>
</evidence>
<dbReference type="EMBL" id="CP064812">
    <property type="protein sequence ID" value="QPG73479.1"/>
    <property type="molecule type" value="Genomic_DNA"/>
</dbReference>
<keyword evidence="3" id="KW-0238">DNA-binding</keyword>
<dbReference type="PANTHER" id="PTHR15180">
    <property type="entry name" value="GENERAL TRANSCRIPTION FACTOR 3C POLYPEPTIDE 1"/>
    <property type="match status" value="1"/>
</dbReference>
<protein>
    <submittedName>
        <fullName evidence="9">Uncharacterized protein</fullName>
    </submittedName>
</protein>
<dbReference type="Proteomes" id="UP000662931">
    <property type="component" value="Chromosome 1"/>
</dbReference>
<dbReference type="AlphaFoldDB" id="A0A875S0T7"/>